<dbReference type="Pfam" id="PF09992">
    <property type="entry name" value="NAGPA"/>
    <property type="match status" value="1"/>
</dbReference>
<dbReference type="OrthoDB" id="5515706at2"/>
<evidence type="ECO:0000313" key="4">
    <source>
        <dbReference type="Proteomes" id="UP000249005"/>
    </source>
</evidence>
<sequence length="245" mass="27181">MTSIWVLATLTLLSFSTFAADNCTLSDPSLTLQTYTLKPQTEQVKMYWQKENGEAYGSLRSLLASIDNDGRVQMAMNGGIYDKEYAPLGLYVENGEQKVGLNLASGGGNFFIRPGGVFYVKGKRYGIARLKAFKSLKGVDFAVQSGPILIENGAINSRLKPSVESHKIRNGVGITDSGDVVFMMSQQGSNFYDFACYAKSKLKIRQMLYLDGTISKMYQKGKGVPWQYHPFVTMITVEKKEGQKQ</sequence>
<gene>
    <name evidence="3" type="ORF">NCTC12151_02298</name>
</gene>
<accession>A0A2X4XYQ6</accession>
<feature type="domain" description="Phosphodiester glycosidase" evidence="2">
    <location>
        <begin position="72"/>
        <end position="218"/>
    </location>
</feature>
<reference evidence="3 4" key="1">
    <citation type="submission" date="2018-06" db="EMBL/GenBank/DDBJ databases">
        <authorList>
            <consortium name="Pathogen Informatics"/>
            <person name="Doyle S."/>
        </authorList>
    </citation>
    <scope>NUCLEOTIDE SEQUENCE [LARGE SCALE GENOMIC DNA]</scope>
    <source>
        <strain evidence="3 4">NCTC12151</strain>
    </source>
</reference>
<protein>
    <submittedName>
        <fullName evidence="3">Exopolysaccharide biosynthesis protein related to N-acetylglucosamine-1-phosphodiester alpha-N-acetylglucosaminidase</fullName>
    </submittedName>
</protein>
<evidence type="ECO:0000313" key="3">
    <source>
        <dbReference type="EMBL" id="SQI41724.1"/>
    </source>
</evidence>
<keyword evidence="4" id="KW-1185">Reference proteome</keyword>
<name>A0A2X4XYQ6_9GAMM</name>
<dbReference type="RefSeq" id="WP_111740762.1">
    <property type="nucleotide sequence ID" value="NZ_LR698987.1"/>
</dbReference>
<dbReference type="KEGG" id="lri:NCTC12151_02298"/>
<dbReference type="Proteomes" id="UP000249005">
    <property type="component" value="Chromosome 1"/>
</dbReference>
<feature type="signal peptide" evidence="1">
    <location>
        <begin position="1"/>
        <end position="19"/>
    </location>
</feature>
<evidence type="ECO:0000259" key="2">
    <source>
        <dbReference type="Pfam" id="PF09992"/>
    </source>
</evidence>
<dbReference type="AlphaFoldDB" id="A0A2X4XYQ6"/>
<proteinExistence type="predicted"/>
<evidence type="ECO:0000256" key="1">
    <source>
        <dbReference type="SAM" id="SignalP"/>
    </source>
</evidence>
<organism evidence="3 4">
    <name type="scientific">Leminorella richardii</name>
    <dbReference type="NCBI Taxonomy" id="158841"/>
    <lineage>
        <taxon>Bacteria</taxon>
        <taxon>Pseudomonadati</taxon>
        <taxon>Pseudomonadota</taxon>
        <taxon>Gammaproteobacteria</taxon>
        <taxon>Enterobacterales</taxon>
        <taxon>Budviciaceae</taxon>
        <taxon>Leminorella</taxon>
    </lineage>
</organism>
<dbReference type="EMBL" id="LS483470">
    <property type="protein sequence ID" value="SQI41724.1"/>
    <property type="molecule type" value="Genomic_DNA"/>
</dbReference>
<dbReference type="InterPro" id="IPR018711">
    <property type="entry name" value="NAGPA"/>
</dbReference>
<feature type="chain" id="PRO_5016138759" evidence="1">
    <location>
        <begin position="20"/>
        <end position="245"/>
    </location>
</feature>
<keyword evidence="1" id="KW-0732">Signal</keyword>